<dbReference type="RefSeq" id="WP_101640297.1">
    <property type="nucleotide sequence ID" value="NZ_PGUY01000010.1"/>
</dbReference>
<gene>
    <name evidence="1" type="ORF">CUU66_03535</name>
</gene>
<protein>
    <submittedName>
        <fullName evidence="1">Uncharacterized protein</fullName>
    </submittedName>
</protein>
<dbReference type="EMBL" id="PGUY01000010">
    <property type="protein sequence ID" value="PLT31260.1"/>
    <property type="molecule type" value="Genomic_DNA"/>
</dbReference>
<keyword evidence="2" id="KW-1185">Reference proteome</keyword>
<sequence>MGLEVNFLKSEIIVKFKNKGIKIEKTKSRLEVFKNLFQIDPTLLALPSNSSSNHMPYLKDRKQ</sequence>
<reference evidence="1 2" key="1">
    <citation type="submission" date="2017-11" db="EMBL/GenBank/DDBJ databases">
        <title>Comparitive Functional Genomics of Dry Heat Resistant strains isolated from the Viking Spacecraft.</title>
        <authorList>
            <person name="Seuylemezian A."/>
            <person name="Cooper K."/>
            <person name="Vaishampayan P."/>
        </authorList>
    </citation>
    <scope>NUCLEOTIDE SEQUENCE [LARGE SCALE GENOMIC DNA]</scope>
    <source>
        <strain evidence="1 2">V1-29</strain>
    </source>
</reference>
<comment type="caution">
    <text evidence="1">The sequence shown here is derived from an EMBL/GenBank/DDBJ whole genome shotgun (WGS) entry which is preliminary data.</text>
</comment>
<dbReference type="Proteomes" id="UP000234748">
    <property type="component" value="Unassembled WGS sequence"/>
</dbReference>
<evidence type="ECO:0000313" key="2">
    <source>
        <dbReference type="Proteomes" id="UP000234748"/>
    </source>
</evidence>
<evidence type="ECO:0000313" key="1">
    <source>
        <dbReference type="EMBL" id="PLT31260.1"/>
    </source>
</evidence>
<organism evidence="1 2">
    <name type="scientific">Peribacillus deserti</name>
    <dbReference type="NCBI Taxonomy" id="673318"/>
    <lineage>
        <taxon>Bacteria</taxon>
        <taxon>Bacillati</taxon>
        <taxon>Bacillota</taxon>
        <taxon>Bacilli</taxon>
        <taxon>Bacillales</taxon>
        <taxon>Bacillaceae</taxon>
        <taxon>Peribacillus</taxon>
    </lineage>
</organism>
<dbReference type="AlphaFoldDB" id="A0A2N5MA94"/>
<accession>A0A2N5MA94</accession>
<name>A0A2N5MA94_9BACI</name>
<proteinExistence type="predicted"/>
<dbReference type="InterPro" id="IPR049839">
    <property type="entry name" value="Lmo0850-like"/>
</dbReference>
<dbReference type="NCBIfam" id="NF040845">
    <property type="entry name" value="lmo0850_fam"/>
    <property type="match status" value="1"/>
</dbReference>